<keyword evidence="3 9" id="KW-0813">Transport</keyword>
<dbReference type="GO" id="GO:0005886">
    <property type="term" value="C:plasma membrane"/>
    <property type="evidence" value="ECO:0007669"/>
    <property type="project" value="UniProtKB-SubCell"/>
</dbReference>
<dbReference type="NCBIfam" id="TIGR00879">
    <property type="entry name" value="SP"/>
    <property type="match status" value="1"/>
</dbReference>
<evidence type="ECO:0000256" key="3">
    <source>
        <dbReference type="ARBA" id="ARBA00022448"/>
    </source>
</evidence>
<gene>
    <name evidence="13" type="ORF">NVS88_18765</name>
</gene>
<feature type="transmembrane region" description="Helical" evidence="11">
    <location>
        <begin position="152"/>
        <end position="173"/>
    </location>
</feature>
<feature type="compositionally biased region" description="Pro residues" evidence="10">
    <location>
        <begin position="1"/>
        <end position="10"/>
    </location>
</feature>
<evidence type="ECO:0000256" key="4">
    <source>
        <dbReference type="ARBA" id="ARBA00022475"/>
    </source>
</evidence>
<feature type="transmembrane region" description="Helical" evidence="11">
    <location>
        <begin position="185"/>
        <end position="207"/>
    </location>
</feature>
<evidence type="ECO:0000256" key="8">
    <source>
        <dbReference type="ARBA" id="ARBA00023136"/>
    </source>
</evidence>
<dbReference type="PROSITE" id="PS00217">
    <property type="entry name" value="SUGAR_TRANSPORT_2"/>
    <property type="match status" value="1"/>
</dbReference>
<feature type="transmembrane region" description="Helical" evidence="11">
    <location>
        <begin position="94"/>
        <end position="115"/>
    </location>
</feature>
<dbReference type="FunFam" id="1.20.1250.20:FF:000122">
    <property type="entry name" value="D-xylose transporter XylE"/>
    <property type="match status" value="1"/>
</dbReference>
<keyword evidence="4" id="KW-1003">Cell membrane</keyword>
<dbReference type="InterPro" id="IPR005829">
    <property type="entry name" value="Sugar_transporter_CS"/>
</dbReference>
<dbReference type="InterPro" id="IPR047984">
    <property type="entry name" value="XylE-like"/>
</dbReference>
<accession>A0A9X4M236</accession>
<dbReference type="PROSITE" id="PS00216">
    <property type="entry name" value="SUGAR_TRANSPORT_1"/>
    <property type="match status" value="2"/>
</dbReference>
<dbReference type="PANTHER" id="PTHR48020">
    <property type="entry name" value="PROTON MYO-INOSITOL COTRANSPORTER"/>
    <property type="match status" value="1"/>
</dbReference>
<dbReference type="InterPro" id="IPR050814">
    <property type="entry name" value="Myo-inositol_Transporter"/>
</dbReference>
<feature type="transmembrane region" description="Helical" evidence="11">
    <location>
        <begin position="446"/>
        <end position="468"/>
    </location>
</feature>
<dbReference type="PRINTS" id="PR00171">
    <property type="entry name" value="SUGRTRNSPORT"/>
</dbReference>
<dbReference type="Pfam" id="PF00083">
    <property type="entry name" value="Sugar_tr"/>
    <property type="match status" value="1"/>
</dbReference>
<proteinExistence type="inferred from homology"/>
<comment type="subcellular location">
    <subcellularLocation>
        <location evidence="1">Cell membrane</location>
        <topology evidence="1">Multi-pass membrane protein</topology>
    </subcellularLocation>
</comment>
<feature type="transmembrane region" description="Helical" evidence="11">
    <location>
        <begin position="374"/>
        <end position="393"/>
    </location>
</feature>
<feature type="transmembrane region" description="Helical" evidence="11">
    <location>
        <begin position="474"/>
        <end position="494"/>
    </location>
</feature>
<comment type="similarity">
    <text evidence="2 9">Belongs to the major facilitator superfamily. Sugar transporter (TC 2.A.1.1) family.</text>
</comment>
<name>A0A9X4M236_9ACTN</name>
<feature type="transmembrane region" description="Helical" evidence="11">
    <location>
        <begin position="307"/>
        <end position="329"/>
    </location>
</feature>
<evidence type="ECO:0000256" key="10">
    <source>
        <dbReference type="SAM" id="MobiDB-lite"/>
    </source>
</evidence>
<keyword evidence="8 11" id="KW-0472">Membrane</keyword>
<dbReference type="InterPro" id="IPR020846">
    <property type="entry name" value="MFS_dom"/>
</dbReference>
<feature type="transmembrane region" description="Helical" evidence="11">
    <location>
        <begin position="127"/>
        <end position="146"/>
    </location>
</feature>
<organism evidence="13 14">
    <name type="scientific">Speluncibacter jeojiensis</name>
    <dbReference type="NCBI Taxonomy" id="2710754"/>
    <lineage>
        <taxon>Bacteria</taxon>
        <taxon>Bacillati</taxon>
        <taxon>Actinomycetota</taxon>
        <taxon>Actinomycetes</taxon>
        <taxon>Mycobacteriales</taxon>
        <taxon>Speluncibacteraceae</taxon>
        <taxon>Speluncibacter</taxon>
    </lineage>
</organism>
<keyword evidence="7 11" id="KW-1133">Transmembrane helix</keyword>
<dbReference type="RefSeq" id="WP_277833511.1">
    <property type="nucleotide sequence ID" value="NZ_JAAIVF010000004.1"/>
</dbReference>
<keyword evidence="6 11" id="KW-0812">Transmembrane</keyword>
<dbReference type="GO" id="GO:0022857">
    <property type="term" value="F:transmembrane transporter activity"/>
    <property type="evidence" value="ECO:0007669"/>
    <property type="project" value="InterPro"/>
</dbReference>
<evidence type="ECO:0000256" key="9">
    <source>
        <dbReference type="RuleBase" id="RU003346"/>
    </source>
</evidence>
<keyword evidence="14" id="KW-1185">Reference proteome</keyword>
<comment type="caution">
    <text evidence="13">The sequence shown here is derived from an EMBL/GenBank/DDBJ whole genome shotgun (WGS) entry which is preliminary data.</text>
</comment>
<keyword evidence="5" id="KW-0762">Sugar transport</keyword>
<dbReference type="EMBL" id="JANRHA010000015">
    <property type="protein sequence ID" value="MDG3016603.1"/>
    <property type="molecule type" value="Genomic_DNA"/>
</dbReference>
<dbReference type="SUPFAM" id="SSF103473">
    <property type="entry name" value="MFS general substrate transporter"/>
    <property type="match status" value="1"/>
</dbReference>
<reference evidence="13" key="1">
    <citation type="submission" date="2022-08" db="EMBL/GenBank/DDBJ databases">
        <title>Genome analysis of Corynebacteriales strain.</title>
        <authorList>
            <person name="Lee S.D."/>
        </authorList>
    </citation>
    <scope>NUCLEOTIDE SEQUENCE</scope>
    <source>
        <strain evidence="13">D3-21</strain>
    </source>
</reference>
<evidence type="ECO:0000313" key="14">
    <source>
        <dbReference type="Proteomes" id="UP001152755"/>
    </source>
</evidence>
<feature type="region of interest" description="Disordered" evidence="10">
    <location>
        <begin position="1"/>
        <end position="29"/>
    </location>
</feature>
<dbReference type="AlphaFoldDB" id="A0A9X4M236"/>
<feature type="transmembrane region" description="Helical" evidence="11">
    <location>
        <begin position="349"/>
        <end position="367"/>
    </location>
</feature>
<feature type="domain" description="Major facilitator superfamily (MFS) profile" evidence="12">
    <location>
        <begin position="61"/>
        <end position="502"/>
    </location>
</feature>
<evidence type="ECO:0000313" key="13">
    <source>
        <dbReference type="EMBL" id="MDG3016603.1"/>
    </source>
</evidence>
<sequence>MPKRPPPPACPGHGLSRSGPSPDALRSPQPAATVSTLDLAQRERHAMTQPSHPHAARVIAVTIAAAVGGFLFGFDSSVINGAVDSIQDHFALGSFVTGFTVAIALLGCAAGAGFAGRLADSWGRKRVMVLGAVLFIASSIGSGLAFSLWDLMLWRVIGGLGIGIASVIAPTYISEIAPAAYRGALASMQQLAITVGIFAALLSDALLQNAAGGPANILWWGHEAWRWMFLVGVIPAACYGVLAMLIPESPRYLVRKHLDDEAGRVLAEFGGELEPGIRVAEIRLTLREEARSSLADIRGTAFGLHPVVWVGIGMAILQQFVGINAIFYYSTTLWRSVGFSESQSFATSVITSIINVAMTFVAILFVDRIGRRKLLLAGSIGMFVGLVLAAVAFSQQVGSGKDVSLPSPWGQLALVGANLFVVFFAATWGPVMWVMLGEMFPNRMRAVAMGVCTAANWLANFAVTLAFPPLSEHVGLWLVYGIFALFAGLSYFFVRASVPETKGMQLEDMDRLGEASPAR</sequence>
<dbReference type="InterPro" id="IPR005828">
    <property type="entry name" value="MFS_sugar_transport-like"/>
</dbReference>
<dbReference type="PANTHER" id="PTHR48020:SF12">
    <property type="entry name" value="PROTON MYO-INOSITOL COTRANSPORTER"/>
    <property type="match status" value="1"/>
</dbReference>
<feature type="transmembrane region" description="Helical" evidence="11">
    <location>
        <begin position="227"/>
        <end position="246"/>
    </location>
</feature>
<dbReference type="InterPro" id="IPR036259">
    <property type="entry name" value="MFS_trans_sf"/>
</dbReference>
<feature type="transmembrane region" description="Helical" evidence="11">
    <location>
        <begin position="413"/>
        <end position="434"/>
    </location>
</feature>
<evidence type="ECO:0000256" key="2">
    <source>
        <dbReference type="ARBA" id="ARBA00010992"/>
    </source>
</evidence>
<dbReference type="Gene3D" id="1.20.1250.20">
    <property type="entry name" value="MFS general substrate transporter like domains"/>
    <property type="match status" value="2"/>
</dbReference>
<evidence type="ECO:0000256" key="6">
    <source>
        <dbReference type="ARBA" id="ARBA00022692"/>
    </source>
</evidence>
<dbReference type="Proteomes" id="UP001152755">
    <property type="component" value="Unassembled WGS sequence"/>
</dbReference>
<protein>
    <submittedName>
        <fullName evidence="13">Sugar porter family MFS transporter</fullName>
    </submittedName>
</protein>
<evidence type="ECO:0000256" key="1">
    <source>
        <dbReference type="ARBA" id="ARBA00004651"/>
    </source>
</evidence>
<dbReference type="CDD" id="cd17359">
    <property type="entry name" value="MFS_XylE_like"/>
    <property type="match status" value="1"/>
</dbReference>
<evidence type="ECO:0000259" key="12">
    <source>
        <dbReference type="PROSITE" id="PS50850"/>
    </source>
</evidence>
<dbReference type="InterPro" id="IPR003663">
    <property type="entry name" value="Sugar/inositol_transpt"/>
</dbReference>
<evidence type="ECO:0000256" key="5">
    <source>
        <dbReference type="ARBA" id="ARBA00022597"/>
    </source>
</evidence>
<evidence type="ECO:0000256" key="7">
    <source>
        <dbReference type="ARBA" id="ARBA00022989"/>
    </source>
</evidence>
<evidence type="ECO:0000256" key="11">
    <source>
        <dbReference type="SAM" id="Phobius"/>
    </source>
</evidence>
<dbReference type="PROSITE" id="PS50850">
    <property type="entry name" value="MFS"/>
    <property type="match status" value="1"/>
</dbReference>
<feature type="transmembrane region" description="Helical" evidence="11">
    <location>
        <begin position="54"/>
        <end position="74"/>
    </location>
</feature>